<dbReference type="PANTHER" id="PTHR11017:SF479">
    <property type="entry name" value="DISEASE RESISTANCE PROTEIN (TIR-NBS-LRR CLASS) FAMILY"/>
    <property type="match status" value="1"/>
</dbReference>
<dbReference type="Gene3D" id="3.40.50.300">
    <property type="entry name" value="P-loop containing nucleotide triphosphate hydrolases"/>
    <property type="match status" value="1"/>
</dbReference>
<dbReference type="InterPro" id="IPR027417">
    <property type="entry name" value="P-loop_NTPase"/>
</dbReference>
<dbReference type="InterPro" id="IPR058192">
    <property type="entry name" value="WHD_ROQ1-like"/>
</dbReference>
<dbReference type="GO" id="GO:0051707">
    <property type="term" value="P:response to other organism"/>
    <property type="evidence" value="ECO:0007669"/>
    <property type="project" value="UniProtKB-ARBA"/>
</dbReference>
<dbReference type="Pfam" id="PF23598">
    <property type="entry name" value="LRR_14"/>
    <property type="match status" value="1"/>
</dbReference>
<dbReference type="GO" id="GO:0043531">
    <property type="term" value="F:ADP binding"/>
    <property type="evidence" value="ECO:0007669"/>
    <property type="project" value="InterPro"/>
</dbReference>
<feature type="region of interest" description="Disordered" evidence="7">
    <location>
        <begin position="950"/>
        <end position="974"/>
    </location>
</feature>
<name>A0A8K0HCG9_9ROSA</name>
<dbReference type="InterPro" id="IPR055414">
    <property type="entry name" value="LRR_R13L4/SHOC2-like"/>
</dbReference>
<evidence type="ECO:0000256" key="1">
    <source>
        <dbReference type="ARBA" id="ARBA00011982"/>
    </source>
</evidence>
<protein>
    <recommendedName>
        <fullName evidence="1">ADP-ribosyl cyclase/cyclic ADP-ribose hydrolase</fullName>
        <ecNumber evidence="1">3.2.2.6</ecNumber>
    </recommendedName>
</protein>
<dbReference type="Gene3D" id="1.10.8.430">
    <property type="entry name" value="Helical domain of apoptotic protease-activating factors"/>
    <property type="match status" value="1"/>
</dbReference>
<comment type="caution">
    <text evidence="12">The sequence shown here is derived from an EMBL/GenBank/DDBJ whole genome shotgun (WGS) entry which is preliminary data.</text>
</comment>
<evidence type="ECO:0000259" key="10">
    <source>
        <dbReference type="Pfam" id="PF23282"/>
    </source>
</evidence>
<evidence type="ECO:0000256" key="2">
    <source>
        <dbReference type="ARBA" id="ARBA00022614"/>
    </source>
</evidence>
<dbReference type="PRINTS" id="PR00364">
    <property type="entry name" value="DISEASERSIST"/>
</dbReference>
<evidence type="ECO:0000259" key="9">
    <source>
        <dbReference type="Pfam" id="PF20160"/>
    </source>
</evidence>
<keyword evidence="4" id="KW-0611">Plant defense</keyword>
<evidence type="ECO:0000256" key="6">
    <source>
        <dbReference type="ARBA" id="ARBA00047304"/>
    </source>
</evidence>
<dbReference type="OrthoDB" id="1188997at2759"/>
<dbReference type="PANTHER" id="PTHR11017">
    <property type="entry name" value="LEUCINE-RICH REPEAT-CONTAINING PROTEIN"/>
    <property type="match status" value="1"/>
</dbReference>
<dbReference type="AlphaFoldDB" id="A0A8K0HCG9"/>
<dbReference type="InterPro" id="IPR042197">
    <property type="entry name" value="Apaf_helical"/>
</dbReference>
<evidence type="ECO:0000256" key="7">
    <source>
        <dbReference type="SAM" id="MobiDB-lite"/>
    </source>
</evidence>
<dbReference type="Proteomes" id="UP000796880">
    <property type="component" value="Unassembled WGS sequence"/>
</dbReference>
<dbReference type="GO" id="GO:0061809">
    <property type="term" value="F:NAD+ nucleosidase activity, cyclic ADP-ribose generating"/>
    <property type="evidence" value="ECO:0007669"/>
    <property type="project" value="UniProtKB-EC"/>
</dbReference>
<dbReference type="Pfam" id="PF00931">
    <property type="entry name" value="NB-ARC"/>
    <property type="match status" value="1"/>
</dbReference>
<dbReference type="SUPFAM" id="SSF52540">
    <property type="entry name" value="P-loop containing nucleoside triphosphate hydrolases"/>
    <property type="match status" value="1"/>
</dbReference>
<feature type="domain" description="NB-ARC" evidence="8">
    <location>
        <begin position="1"/>
        <end position="147"/>
    </location>
</feature>
<dbReference type="SUPFAM" id="SSF46785">
    <property type="entry name" value="Winged helix' DNA-binding domain"/>
    <property type="match status" value="1"/>
</dbReference>
<comment type="catalytic activity">
    <reaction evidence="6">
        <text>NAD(+) + H2O = ADP-D-ribose + nicotinamide + H(+)</text>
        <dbReference type="Rhea" id="RHEA:16301"/>
        <dbReference type="ChEBI" id="CHEBI:15377"/>
        <dbReference type="ChEBI" id="CHEBI:15378"/>
        <dbReference type="ChEBI" id="CHEBI:17154"/>
        <dbReference type="ChEBI" id="CHEBI:57540"/>
        <dbReference type="ChEBI" id="CHEBI:57967"/>
        <dbReference type="EC" id="3.2.2.6"/>
    </reaction>
    <physiologicalReaction direction="left-to-right" evidence="6">
        <dbReference type="Rhea" id="RHEA:16302"/>
    </physiologicalReaction>
</comment>
<accession>A0A8K0HCG9</accession>
<dbReference type="SUPFAM" id="SSF52058">
    <property type="entry name" value="L domain-like"/>
    <property type="match status" value="1"/>
</dbReference>
<organism evidence="12 13">
    <name type="scientific">Rhamnella rubrinervis</name>
    <dbReference type="NCBI Taxonomy" id="2594499"/>
    <lineage>
        <taxon>Eukaryota</taxon>
        <taxon>Viridiplantae</taxon>
        <taxon>Streptophyta</taxon>
        <taxon>Embryophyta</taxon>
        <taxon>Tracheophyta</taxon>
        <taxon>Spermatophyta</taxon>
        <taxon>Magnoliopsida</taxon>
        <taxon>eudicotyledons</taxon>
        <taxon>Gunneridae</taxon>
        <taxon>Pentapetalae</taxon>
        <taxon>rosids</taxon>
        <taxon>fabids</taxon>
        <taxon>Rosales</taxon>
        <taxon>Rhamnaceae</taxon>
        <taxon>rhamnoid group</taxon>
        <taxon>Rhamneae</taxon>
        <taxon>Rhamnella</taxon>
    </lineage>
</organism>
<dbReference type="InterPro" id="IPR032675">
    <property type="entry name" value="LRR_dom_sf"/>
</dbReference>
<keyword evidence="13" id="KW-1185">Reference proteome</keyword>
<evidence type="ECO:0000313" key="13">
    <source>
        <dbReference type="Proteomes" id="UP000796880"/>
    </source>
</evidence>
<dbReference type="Pfam" id="PF23282">
    <property type="entry name" value="WHD_ROQ1"/>
    <property type="match status" value="1"/>
</dbReference>
<proteinExistence type="predicted"/>
<keyword evidence="3" id="KW-0677">Repeat</keyword>
<feature type="domain" description="C-JID" evidence="9">
    <location>
        <begin position="742"/>
        <end position="915"/>
    </location>
</feature>
<evidence type="ECO:0000256" key="3">
    <source>
        <dbReference type="ARBA" id="ARBA00022737"/>
    </source>
</evidence>
<dbReference type="InterPro" id="IPR002182">
    <property type="entry name" value="NB-ARC"/>
</dbReference>
<dbReference type="InterPro" id="IPR036390">
    <property type="entry name" value="WH_DNA-bd_sf"/>
</dbReference>
<dbReference type="Gene3D" id="3.80.10.10">
    <property type="entry name" value="Ribonuclease Inhibitor"/>
    <property type="match status" value="2"/>
</dbReference>
<feature type="domain" description="Disease resistance R13L4/SHOC-2-like LRR" evidence="11">
    <location>
        <begin position="465"/>
        <end position="654"/>
    </location>
</feature>
<dbReference type="InterPro" id="IPR044974">
    <property type="entry name" value="Disease_R_plants"/>
</dbReference>
<keyword evidence="2" id="KW-0433">Leucine-rich repeat</keyword>
<sequence>MAGIGKTALASAIFQKLYRHFEGSCFLENVRHASEGHRLRELRNKLLTELYKDRPNLSLDTPSVVPPFISDRFRRKRVIIVLDDVGCSSDVDALIKGYEDFSPDSRIIVTSRDAQVLKNVTDQIYMVDVLDYSESLSLFQLHAFQKKHPSTDYTELSQRVAYYADGNPLALTLLGKMLHSRSIDEWKSALKMLEMNPDIQNVLRISYKGLTNMQKDIFLDIACFFAYSYYNKFKREVVESILDDKGSSSAKIGISVLNDKSLITIGGDYKVISMHNLLQQMGLELVCEEHEEPGNRSRLWMPKDISHVLETASGTEKIKSITLHLCDLEKDVKVSHAAFSKMSNLQYFQIVSHENSKFRLLPDHEHGLEIFPSNKLRYFCWEFYPYECFPSGFIPENLVRLTLTDSQLVKFWNEDQPAPALEKLKFLELHGSKKLILIPNLSRAINIERICLARCISLVQLPSYFKDLHKLQFLNLTGCSNLKVEGVLAGEKLRELYLAGTAIVEVPSSIGCLSDLLVLDLHDCTKLKIVPTSICKFKSLESLDLSGCLKLEDFPEILEPMECLQHISLRGTMIKELPQSSFENLNALSELDLSWCKNIEFLLSNLCCLRNIEKLVRLNVSSCENLESIPELPPSLTHLDARLCKNLKSIQKLPPSLTSLDASDCMLLEKISSWRTPVIQELSCFLCMSCSYRFDNCQKLDQNTRNYIIPRGASVEILSVARSTRKWESKCDHGLSMVFCYPGDDIPDYFKSHDSGTTINIDLRPNWCDANFLGFALCFVLDLSDQIGSEILFDHIKIECVFSFMNDDGDVEYPCKVPVKWFLKCSKLNSDHVLMLYDNNLSCKMLQENFGANWSSIRSSIVTKASFNFRLSLHSVDGTKSSGFLKSDGWSIVLCHHRCRRIIKKCGVWFVYEDKFGEKLKDVEQPEEETKRFAQFSLVSGASTSREVVCPEDEKVKTNTEEDESYPNTSAQDEPSYTAWLPYIC</sequence>
<evidence type="ECO:0000256" key="4">
    <source>
        <dbReference type="ARBA" id="ARBA00022821"/>
    </source>
</evidence>
<dbReference type="Pfam" id="PF20160">
    <property type="entry name" value="C-JID"/>
    <property type="match status" value="1"/>
</dbReference>
<evidence type="ECO:0000259" key="8">
    <source>
        <dbReference type="Pfam" id="PF00931"/>
    </source>
</evidence>
<dbReference type="InterPro" id="IPR045344">
    <property type="entry name" value="C-JID"/>
</dbReference>
<keyword evidence="5" id="KW-0520">NAD</keyword>
<evidence type="ECO:0000256" key="5">
    <source>
        <dbReference type="ARBA" id="ARBA00023027"/>
    </source>
</evidence>
<feature type="domain" description="Disease resistance protein Roq1-like winged-helix" evidence="10">
    <location>
        <begin position="214"/>
        <end position="288"/>
    </location>
</feature>
<dbReference type="EMBL" id="VOIH02000004">
    <property type="protein sequence ID" value="KAF3449355.1"/>
    <property type="molecule type" value="Genomic_DNA"/>
</dbReference>
<reference evidence="12" key="1">
    <citation type="submission" date="2020-03" db="EMBL/GenBank/DDBJ databases">
        <title>A high-quality chromosome-level genome assembly of a woody plant with both climbing and erect habits, Rhamnella rubrinervis.</title>
        <authorList>
            <person name="Lu Z."/>
            <person name="Yang Y."/>
            <person name="Zhu X."/>
            <person name="Sun Y."/>
        </authorList>
    </citation>
    <scope>NUCLEOTIDE SEQUENCE</scope>
    <source>
        <strain evidence="12">BYM</strain>
        <tissue evidence="12">Leaf</tissue>
    </source>
</reference>
<evidence type="ECO:0000259" key="11">
    <source>
        <dbReference type="Pfam" id="PF23598"/>
    </source>
</evidence>
<dbReference type="EC" id="3.2.2.6" evidence="1"/>
<gene>
    <name evidence="12" type="ORF">FNV43_RR10083</name>
</gene>
<evidence type="ECO:0000313" key="12">
    <source>
        <dbReference type="EMBL" id="KAF3449355.1"/>
    </source>
</evidence>
<dbReference type="GO" id="GO:0006952">
    <property type="term" value="P:defense response"/>
    <property type="evidence" value="ECO:0007669"/>
    <property type="project" value="UniProtKB-KW"/>
</dbReference>